<dbReference type="NCBIfam" id="TIGR00005">
    <property type="entry name" value="rluA_subfam"/>
    <property type="match status" value="1"/>
</dbReference>
<dbReference type="PANTHER" id="PTHR21600:SF44">
    <property type="entry name" value="RIBOSOMAL LARGE SUBUNIT PSEUDOURIDINE SYNTHASE D"/>
    <property type="match status" value="1"/>
</dbReference>
<dbReference type="PROSITE" id="PS01129">
    <property type="entry name" value="PSI_RLU"/>
    <property type="match status" value="1"/>
</dbReference>
<evidence type="ECO:0000259" key="11">
    <source>
        <dbReference type="SMART" id="SM00363"/>
    </source>
</evidence>
<dbReference type="Gene3D" id="3.10.290.10">
    <property type="entry name" value="RNA-binding S4 domain"/>
    <property type="match status" value="1"/>
</dbReference>
<feature type="compositionally biased region" description="Acidic residues" evidence="10">
    <location>
        <begin position="389"/>
        <end position="403"/>
    </location>
</feature>
<evidence type="ECO:0000256" key="9">
    <source>
        <dbReference type="PROSITE-ProRule" id="PRU00182"/>
    </source>
</evidence>
<keyword evidence="2" id="KW-0413">Isomerase</keyword>
<proteinExistence type="inferred from homology"/>
<dbReference type="SMART" id="SM00363">
    <property type="entry name" value="S4"/>
    <property type="match status" value="1"/>
</dbReference>
<dbReference type="InterPro" id="IPR006224">
    <property type="entry name" value="PsdUridine_synth_RluA-like_CS"/>
</dbReference>
<comment type="catalytic activity">
    <reaction evidence="3">
        <text>uridine(1911/1915/1917) in 23S rRNA = pseudouridine(1911/1915/1917) in 23S rRNA</text>
        <dbReference type="Rhea" id="RHEA:42524"/>
        <dbReference type="Rhea" id="RHEA-COMP:10097"/>
        <dbReference type="Rhea" id="RHEA-COMP:10098"/>
        <dbReference type="ChEBI" id="CHEBI:65314"/>
        <dbReference type="ChEBI" id="CHEBI:65315"/>
        <dbReference type="EC" id="5.4.99.23"/>
    </reaction>
</comment>
<protein>
    <recommendedName>
        <fullName evidence="5">Ribosomal large subunit pseudouridine synthase D</fullName>
        <ecNumber evidence="4">5.4.99.23</ecNumber>
    </recommendedName>
    <alternativeName>
        <fullName evidence="6">23S rRNA pseudouridine(1911/1915/1917) synthase</fullName>
    </alternativeName>
    <alternativeName>
        <fullName evidence="7">rRNA pseudouridylate synthase D</fullName>
    </alternativeName>
    <alternativeName>
        <fullName evidence="8">rRNA-uridine isomerase D</fullName>
    </alternativeName>
</protein>
<dbReference type="InterPro" id="IPR036986">
    <property type="entry name" value="S4_RNA-bd_sf"/>
</dbReference>
<dbReference type="Gene3D" id="3.30.2350.10">
    <property type="entry name" value="Pseudouridine synthase"/>
    <property type="match status" value="1"/>
</dbReference>
<feature type="domain" description="RNA-binding S4" evidence="11">
    <location>
        <begin position="89"/>
        <end position="154"/>
    </location>
</feature>
<evidence type="ECO:0000256" key="3">
    <source>
        <dbReference type="ARBA" id="ARBA00036882"/>
    </source>
</evidence>
<keyword evidence="13" id="KW-1185">Reference proteome</keyword>
<accession>A0ABX5RUH4</accession>
<evidence type="ECO:0000256" key="4">
    <source>
        <dbReference type="ARBA" id="ARBA00038942"/>
    </source>
</evidence>
<evidence type="ECO:0000256" key="1">
    <source>
        <dbReference type="ARBA" id="ARBA00010876"/>
    </source>
</evidence>
<dbReference type="CDD" id="cd00165">
    <property type="entry name" value="S4"/>
    <property type="match status" value="1"/>
</dbReference>
<keyword evidence="9" id="KW-0694">RNA-binding</keyword>
<evidence type="ECO:0000256" key="10">
    <source>
        <dbReference type="SAM" id="MobiDB-lite"/>
    </source>
</evidence>
<evidence type="ECO:0000313" key="13">
    <source>
        <dbReference type="Proteomes" id="UP000292307"/>
    </source>
</evidence>
<reference evidence="12 13" key="1">
    <citation type="submission" date="2019-02" db="EMBL/GenBank/DDBJ databases">
        <title>Draft Genome Sequences of Six Type Strains of the Genus Massilia.</title>
        <authorList>
            <person name="Miess H."/>
            <person name="Frediansyhah A."/>
            <person name="Gross H."/>
        </authorList>
    </citation>
    <scope>NUCLEOTIDE SEQUENCE [LARGE SCALE GENOMIC DNA]</scope>
    <source>
        <strain evidence="12 13">DSM 17472</strain>
    </source>
</reference>
<dbReference type="CDD" id="cd02869">
    <property type="entry name" value="PseudoU_synth_RluA_like"/>
    <property type="match status" value="1"/>
</dbReference>
<dbReference type="SUPFAM" id="SSF55174">
    <property type="entry name" value="Alpha-L RNA-binding motif"/>
    <property type="match status" value="1"/>
</dbReference>
<comment type="similarity">
    <text evidence="1">Belongs to the pseudouridine synthase RluA family.</text>
</comment>
<evidence type="ECO:0000256" key="6">
    <source>
        <dbReference type="ARBA" id="ARBA00042264"/>
    </source>
</evidence>
<evidence type="ECO:0000313" key="12">
    <source>
        <dbReference type="EMBL" id="QBI01899.1"/>
    </source>
</evidence>
<dbReference type="EMBL" id="CP036401">
    <property type="protein sequence ID" value="QBI01899.1"/>
    <property type="molecule type" value="Genomic_DNA"/>
</dbReference>
<evidence type="ECO:0000256" key="2">
    <source>
        <dbReference type="ARBA" id="ARBA00023235"/>
    </source>
</evidence>
<dbReference type="InterPro" id="IPR006145">
    <property type="entry name" value="PsdUridine_synth_RsuA/RluA"/>
</dbReference>
<dbReference type="InterPro" id="IPR002942">
    <property type="entry name" value="S4_RNA-bd"/>
</dbReference>
<dbReference type="InterPro" id="IPR050188">
    <property type="entry name" value="RluA_PseudoU_synthase"/>
</dbReference>
<evidence type="ECO:0000256" key="5">
    <source>
        <dbReference type="ARBA" id="ARBA00040039"/>
    </source>
</evidence>
<evidence type="ECO:0000256" key="8">
    <source>
        <dbReference type="ARBA" id="ARBA00043148"/>
    </source>
</evidence>
<dbReference type="EC" id="5.4.99.23" evidence="4"/>
<dbReference type="InterPro" id="IPR006225">
    <property type="entry name" value="PsdUridine_synth_RluC/D"/>
</dbReference>
<dbReference type="PANTHER" id="PTHR21600">
    <property type="entry name" value="MITOCHONDRIAL RNA PSEUDOURIDINE SYNTHASE"/>
    <property type="match status" value="1"/>
</dbReference>
<sequence>MFSCKKTFKQDTTWLIIADGNAVILNPEPNPAHQPSDHDLRTDLDATLQADLEADVLADDLLPDDGEVAGFANPLAPIELQLTPDACGERLDKVIAKLVPQFSRGRLQSWIEEGFVTVDGKPAKVRATVYGDEKIVVLPQAAPEDVAFAPEPIDVDVVYEDDHLIVINKPAGLVVHPGAGNWSGTLLNGLLHRWPQLGGVPRAGIVHRLDKDTSGLMVIGKDLPTQTDLVRQLQARTVKREYWALAWGTPRLSGTIDAPMGRHQRDRVKMAVSTGFGAKPAITHYERLASGELDRRPVSLVQCRLETGRTHQIRVHMAHLGYPLVGDYVYGKPHLTGVFHRQALQARRLGLVHPATGEQCEWEIPLAEDFRALLEECGIDEASLHQDPEGEFDDDGDDDYDDE</sequence>
<dbReference type="Pfam" id="PF01479">
    <property type="entry name" value="S4"/>
    <property type="match status" value="1"/>
</dbReference>
<dbReference type="PROSITE" id="PS50889">
    <property type="entry name" value="S4"/>
    <property type="match status" value="1"/>
</dbReference>
<organism evidence="12 13">
    <name type="scientific">Pseudoduganella albidiflava</name>
    <dbReference type="NCBI Taxonomy" id="321983"/>
    <lineage>
        <taxon>Bacteria</taxon>
        <taxon>Pseudomonadati</taxon>
        <taxon>Pseudomonadota</taxon>
        <taxon>Betaproteobacteria</taxon>
        <taxon>Burkholderiales</taxon>
        <taxon>Oxalobacteraceae</taxon>
        <taxon>Telluria group</taxon>
        <taxon>Pseudoduganella</taxon>
    </lineage>
</organism>
<feature type="region of interest" description="Disordered" evidence="10">
    <location>
        <begin position="381"/>
        <end position="403"/>
    </location>
</feature>
<gene>
    <name evidence="12" type="ORF">EYF70_14325</name>
</gene>
<dbReference type="InterPro" id="IPR020103">
    <property type="entry name" value="PsdUridine_synth_cat_dom_sf"/>
</dbReference>
<dbReference type="SUPFAM" id="SSF55120">
    <property type="entry name" value="Pseudouridine synthase"/>
    <property type="match status" value="1"/>
</dbReference>
<dbReference type="Proteomes" id="UP000292307">
    <property type="component" value="Chromosome"/>
</dbReference>
<name>A0ABX5RUH4_9BURK</name>
<dbReference type="Pfam" id="PF00849">
    <property type="entry name" value="PseudoU_synth_2"/>
    <property type="match status" value="1"/>
</dbReference>
<evidence type="ECO:0000256" key="7">
    <source>
        <dbReference type="ARBA" id="ARBA00042840"/>
    </source>
</evidence>